<protein>
    <submittedName>
        <fullName evidence="1">DUF1702 family protein</fullName>
    </submittedName>
</protein>
<evidence type="ECO:0000313" key="1">
    <source>
        <dbReference type="EMBL" id="QFZ18308.1"/>
    </source>
</evidence>
<dbReference type="EMBL" id="CP034550">
    <property type="protein sequence ID" value="QFZ18308.1"/>
    <property type="molecule type" value="Genomic_DNA"/>
</dbReference>
<dbReference type="InterPro" id="IPR012964">
    <property type="entry name" value="DUF1702"/>
</dbReference>
<proteinExistence type="predicted"/>
<dbReference type="Proteomes" id="UP000325787">
    <property type="component" value="Chromosome"/>
</dbReference>
<dbReference type="KEGG" id="ssyi:EKG83_13170"/>
<dbReference type="Pfam" id="PF08012">
    <property type="entry name" value="DUF1702"/>
    <property type="match status" value="1"/>
</dbReference>
<dbReference type="AlphaFoldDB" id="A0A5Q0GWI0"/>
<gene>
    <name evidence="1" type="ORF">EKG83_13170</name>
</gene>
<dbReference type="OrthoDB" id="2530105at2"/>
<evidence type="ECO:0000313" key="2">
    <source>
        <dbReference type="Proteomes" id="UP000325787"/>
    </source>
</evidence>
<sequence>MCAAFAAGGAVGEPFALPGAAAAVGRLLGLVRLPPSLADFGRRGFRTDRPHARAVLEAHARSFLVGFDTGARAWRDPHAALAEVDPEERGFAYEGAGMFARALDLATAGRARALRRLLAGPGDGYAHLVHVGAGWPLASARLRLPTPPPPTPLLRWLALDGAGFAETFFGGARALARRCRTAPGPEAEAVLAGCGRAVWFLQSADADGVAGLVAALPAPARPALWSGVGLACAYAGAADDACRARLVAAAGPHRAHLAQGVAFAAGARVRSGIVPAHTRAACEQVLGVAPERASAWTEVAARGLTGSADVHAYQAWRARLRELVAPVAPH</sequence>
<reference evidence="2" key="1">
    <citation type="journal article" date="2021" name="Curr. Microbiol.">
        <title>Complete genome of nocamycin-producing strain Saccharothrix syringae NRRL B-16468 reveals the biosynthetic potential for secondary metabolites.</title>
        <authorList>
            <person name="Mo X."/>
            <person name="Yang S."/>
        </authorList>
    </citation>
    <scope>NUCLEOTIDE SEQUENCE [LARGE SCALE GENOMIC DNA]</scope>
    <source>
        <strain evidence="2">ATCC 51364 / DSM 43886 / JCM 6844 / KCTC 9398 / NBRC 14523 / NRRL B-16468 / INA 2240</strain>
    </source>
</reference>
<accession>A0A5Q0GWI0</accession>
<organism evidence="1 2">
    <name type="scientific">Saccharothrix syringae</name>
    <name type="common">Nocardiopsis syringae</name>
    <dbReference type="NCBI Taxonomy" id="103733"/>
    <lineage>
        <taxon>Bacteria</taxon>
        <taxon>Bacillati</taxon>
        <taxon>Actinomycetota</taxon>
        <taxon>Actinomycetes</taxon>
        <taxon>Pseudonocardiales</taxon>
        <taxon>Pseudonocardiaceae</taxon>
        <taxon>Saccharothrix</taxon>
    </lineage>
</organism>
<name>A0A5Q0GWI0_SACSY</name>
<keyword evidence="2" id="KW-1185">Reference proteome</keyword>